<evidence type="ECO:0000313" key="15">
    <source>
        <dbReference type="Proteomes" id="UP001202328"/>
    </source>
</evidence>
<keyword evidence="8" id="KW-0809">Transit peptide</keyword>
<dbReference type="GO" id="GO:0016297">
    <property type="term" value="F:fatty acyl-[ACP] hydrolase activity"/>
    <property type="evidence" value="ECO:0007669"/>
    <property type="project" value="InterPro"/>
</dbReference>
<dbReference type="InterPro" id="IPR002864">
    <property type="entry name" value="Acyl-ACP_thioesterase_NHD"/>
</dbReference>
<evidence type="ECO:0000256" key="4">
    <source>
        <dbReference type="ARBA" id="ARBA00022528"/>
    </source>
</evidence>
<keyword evidence="4 11" id="KW-0150">Chloroplast</keyword>
<organism evidence="14 15">
    <name type="scientific">Papaver atlanticum</name>
    <dbReference type="NCBI Taxonomy" id="357466"/>
    <lineage>
        <taxon>Eukaryota</taxon>
        <taxon>Viridiplantae</taxon>
        <taxon>Streptophyta</taxon>
        <taxon>Embryophyta</taxon>
        <taxon>Tracheophyta</taxon>
        <taxon>Spermatophyta</taxon>
        <taxon>Magnoliopsida</taxon>
        <taxon>Ranunculales</taxon>
        <taxon>Papaveraceae</taxon>
        <taxon>Papaveroideae</taxon>
        <taxon>Papaver</taxon>
    </lineage>
</organism>
<feature type="domain" description="Acyl-ACP thioesterase-like C-terminal" evidence="13">
    <location>
        <begin position="251"/>
        <end position="369"/>
    </location>
</feature>
<dbReference type="CDD" id="cd00586">
    <property type="entry name" value="4HBT"/>
    <property type="match status" value="1"/>
</dbReference>
<dbReference type="Pfam" id="PF20791">
    <property type="entry name" value="Acyl-ACP_TE_C"/>
    <property type="match status" value="1"/>
</dbReference>
<dbReference type="GO" id="GO:0000036">
    <property type="term" value="F:acyl carrier activity"/>
    <property type="evidence" value="ECO:0007669"/>
    <property type="project" value="TreeGrafter"/>
</dbReference>
<dbReference type="InterPro" id="IPR049427">
    <property type="entry name" value="Acyl-ACP_TE_C"/>
</dbReference>
<keyword evidence="7 11" id="KW-0276">Fatty acid metabolism</keyword>
<sequence length="373" mass="42159">MMLKGCNADLLQTLAHSRFSPKTKTPFRGISVVSCSSSSKTSTTTATAASDLVINDTKNSSSAAVSGSNSAFSLADRLRLGSLLEDGLSYKENFIVRCYEVGINKTATVETMANLLQEVACNHAQSVGFSTDGFATTPTMRKMNLIWVTSRMHIEIYKYPAWGDVVEIETWCQSEGRIGTRRDWILKDFATGVVIGRATSKWVMMNQDTRRLQKVNDDVRDEYLVFCPRTPRLSFPEENNSSLKKIPKLEDPAQYSKLGLVPRRADLDMNQHVNNVTYIGWVLESIPQEIIDTHELQKITLDYRRECQHDNTVDSLTSPEMTEDVDKLQETNGSVTGRRHEMDTCQFLHFLRLSGEGLELNRGRTEWRKKLAR</sequence>
<dbReference type="GO" id="GO:0009507">
    <property type="term" value="C:chloroplast"/>
    <property type="evidence" value="ECO:0007669"/>
    <property type="project" value="UniProtKB-SubCell"/>
</dbReference>
<dbReference type="AlphaFoldDB" id="A0AAD4XLR3"/>
<gene>
    <name evidence="14" type="ORF">MKW98_028139</name>
</gene>
<evidence type="ECO:0000256" key="10">
    <source>
        <dbReference type="ARBA" id="ARBA00023160"/>
    </source>
</evidence>
<dbReference type="InterPro" id="IPR029069">
    <property type="entry name" value="HotDog_dom_sf"/>
</dbReference>
<evidence type="ECO:0000256" key="9">
    <source>
        <dbReference type="ARBA" id="ARBA00023098"/>
    </source>
</evidence>
<dbReference type="InterPro" id="IPR045023">
    <property type="entry name" value="FATA/B"/>
</dbReference>
<evidence type="ECO:0000256" key="2">
    <source>
        <dbReference type="ARBA" id="ARBA00006500"/>
    </source>
</evidence>
<keyword evidence="15" id="KW-1185">Reference proteome</keyword>
<dbReference type="Pfam" id="PF01643">
    <property type="entry name" value="Acyl-ACP_TE"/>
    <property type="match status" value="1"/>
</dbReference>
<name>A0AAD4XLR3_9MAGN</name>
<keyword evidence="5 11" id="KW-0934">Plastid</keyword>
<comment type="subcellular location">
    <subcellularLocation>
        <location evidence="1 11">Plastid</location>
        <location evidence="1 11">Chloroplast</location>
    </subcellularLocation>
</comment>
<evidence type="ECO:0000259" key="12">
    <source>
        <dbReference type="Pfam" id="PF01643"/>
    </source>
</evidence>
<evidence type="ECO:0000256" key="11">
    <source>
        <dbReference type="RuleBase" id="RU363096"/>
    </source>
</evidence>
<proteinExistence type="inferred from homology"/>
<dbReference type="EC" id="3.1.2.-" evidence="11"/>
<evidence type="ECO:0000256" key="7">
    <source>
        <dbReference type="ARBA" id="ARBA00022832"/>
    </source>
</evidence>
<evidence type="ECO:0000259" key="13">
    <source>
        <dbReference type="Pfam" id="PF20791"/>
    </source>
</evidence>
<accession>A0AAD4XLR3</accession>
<feature type="domain" description="Acyl-ACP thioesterase N-terminal hotdog" evidence="12">
    <location>
        <begin position="87"/>
        <end position="223"/>
    </location>
</feature>
<comment type="function">
    <text evidence="11">Plays an essential role in chain termination during de novo fatty acid synthesis.</text>
</comment>
<keyword evidence="6 11" id="KW-0378">Hydrolase</keyword>
<reference evidence="14" key="1">
    <citation type="submission" date="2022-04" db="EMBL/GenBank/DDBJ databases">
        <title>A functionally conserved STORR gene fusion in Papaver species that diverged 16.8 million years ago.</title>
        <authorList>
            <person name="Catania T."/>
        </authorList>
    </citation>
    <scope>NUCLEOTIDE SEQUENCE</scope>
    <source>
        <strain evidence="14">S-188037</strain>
    </source>
</reference>
<dbReference type="FunFam" id="3.10.129.10:FF:000014">
    <property type="entry name" value="Acyl-[acyl-carrier-protein] hydrolase"/>
    <property type="match status" value="1"/>
</dbReference>
<evidence type="ECO:0000256" key="1">
    <source>
        <dbReference type="ARBA" id="ARBA00004229"/>
    </source>
</evidence>
<evidence type="ECO:0000256" key="3">
    <source>
        <dbReference type="ARBA" id="ARBA00022516"/>
    </source>
</evidence>
<evidence type="ECO:0000256" key="8">
    <source>
        <dbReference type="ARBA" id="ARBA00022946"/>
    </source>
</evidence>
<dbReference type="PANTHER" id="PTHR31727:SF6">
    <property type="entry name" value="OLEOYL-ACYL CARRIER PROTEIN THIOESTERASE 1, CHLOROPLASTIC"/>
    <property type="match status" value="1"/>
</dbReference>
<comment type="similarity">
    <text evidence="2 11">Belongs to the acyl-ACP thioesterase family.</text>
</comment>
<dbReference type="Gene3D" id="3.10.129.10">
    <property type="entry name" value="Hotdog Thioesterase"/>
    <property type="match status" value="1"/>
</dbReference>
<dbReference type="SUPFAM" id="SSF54637">
    <property type="entry name" value="Thioesterase/thiol ester dehydrase-isomerase"/>
    <property type="match status" value="2"/>
</dbReference>
<evidence type="ECO:0000313" key="14">
    <source>
        <dbReference type="EMBL" id="KAI3926003.1"/>
    </source>
</evidence>
<dbReference type="Proteomes" id="UP001202328">
    <property type="component" value="Unassembled WGS sequence"/>
</dbReference>
<evidence type="ECO:0000256" key="5">
    <source>
        <dbReference type="ARBA" id="ARBA00022640"/>
    </source>
</evidence>
<keyword evidence="9 11" id="KW-0443">Lipid metabolism</keyword>
<comment type="caution">
    <text evidence="14">The sequence shown here is derived from an EMBL/GenBank/DDBJ whole genome shotgun (WGS) entry which is preliminary data.</text>
</comment>
<evidence type="ECO:0000256" key="6">
    <source>
        <dbReference type="ARBA" id="ARBA00022801"/>
    </source>
</evidence>
<dbReference type="PANTHER" id="PTHR31727">
    <property type="entry name" value="OLEOYL-ACYL CARRIER PROTEIN THIOESTERASE 1, CHLOROPLASTIC"/>
    <property type="match status" value="1"/>
</dbReference>
<protein>
    <recommendedName>
        <fullName evidence="11">Acyl-[acyl-carrier-protein] hydrolase</fullName>
        <ecNumber evidence="11">3.1.2.-</ecNumber>
    </recommendedName>
</protein>
<dbReference type="EMBL" id="JAJJMB010008071">
    <property type="protein sequence ID" value="KAI3926003.1"/>
    <property type="molecule type" value="Genomic_DNA"/>
</dbReference>
<keyword evidence="3 11" id="KW-0444">Lipid biosynthesis</keyword>
<keyword evidence="10 11" id="KW-0275">Fatty acid biosynthesis</keyword>